<sequence>MLRNFIIGTYSSFAKQIVDKVGTHGARKLINALQKEISERESRFNK</sequence>
<evidence type="ECO:0000313" key="2">
    <source>
        <dbReference type="Proteomes" id="UP000026901"/>
    </source>
</evidence>
<dbReference type="Proteomes" id="UP000026901">
    <property type="component" value="Segment"/>
</dbReference>
<protein>
    <submittedName>
        <fullName evidence="1">Uncharacterized protein</fullName>
    </submittedName>
</protein>
<organism evidence="1 2">
    <name type="scientific">Bacillus phage Evoli</name>
    <dbReference type="NCBI Taxonomy" id="1486658"/>
    <lineage>
        <taxon>Viruses</taxon>
        <taxon>Duplodnaviria</taxon>
        <taxon>Heunggongvirae</taxon>
        <taxon>Uroviricota</taxon>
        <taxon>Caudoviricetes</taxon>
        <taxon>Herelleviridae</taxon>
        <taxon>Bastillevirinae</taxon>
        <taxon>Bastillevirus</taxon>
        <taxon>Bastillevirus evoli</taxon>
    </lineage>
</organism>
<dbReference type="EMBL" id="KJ489398">
    <property type="protein sequence ID" value="AHZ10007.1"/>
    <property type="molecule type" value="Genomic_DNA"/>
</dbReference>
<reference evidence="2" key="1">
    <citation type="submission" date="2014-09" db="EMBL/GenBank/DDBJ databases">
        <authorList>
            <person name="Sauder A.B."/>
            <person name="McKenzie Q.R."/>
            <person name="Temple L.M."/>
            <person name="Alexis B.K."/>
            <person name="Al-Atrache Z."/>
            <person name="Lewis L.O."/>
            <person name="Loesser-Casey K.E."/>
            <person name="Mitchell K.J."/>
        </authorList>
    </citation>
    <scope>NUCLEOTIDE SEQUENCE [LARGE SCALE GENOMIC DNA]</scope>
</reference>
<keyword evidence="2" id="KW-1185">Reference proteome</keyword>
<dbReference type="RefSeq" id="YP_009035804.1">
    <property type="nucleotide sequence ID" value="NC_024207.1"/>
</dbReference>
<name>A0A024B0T3_9CAUD</name>
<evidence type="ECO:0000313" key="1">
    <source>
        <dbReference type="EMBL" id="AHZ10007.1"/>
    </source>
</evidence>
<dbReference type="KEGG" id="vg:19525624"/>
<proteinExistence type="predicted"/>
<dbReference type="GeneID" id="19525624"/>
<accession>A0A024B0T3</accession>